<accession>A0ABQ6NBB3</accession>
<evidence type="ECO:0000313" key="2">
    <source>
        <dbReference type="EMBL" id="GMI52600.1"/>
    </source>
</evidence>
<evidence type="ECO:0008006" key="4">
    <source>
        <dbReference type="Google" id="ProtNLM"/>
    </source>
</evidence>
<dbReference type="Gene3D" id="3.40.50.1820">
    <property type="entry name" value="alpha/beta hydrolase"/>
    <property type="match status" value="1"/>
</dbReference>
<comment type="caution">
    <text evidence="2">The sequence shown here is derived from an EMBL/GenBank/DDBJ whole genome shotgun (WGS) entry which is preliminary data.</text>
</comment>
<dbReference type="EMBL" id="BRYB01006595">
    <property type="protein sequence ID" value="GMI52600.1"/>
    <property type="molecule type" value="Genomic_DNA"/>
</dbReference>
<dbReference type="InterPro" id="IPR029058">
    <property type="entry name" value="AB_hydrolase_fold"/>
</dbReference>
<reference evidence="2 3" key="1">
    <citation type="journal article" date="2023" name="Commun. Biol.">
        <title>Genome analysis of Parmales, the sister group of diatoms, reveals the evolutionary specialization of diatoms from phago-mixotrophs to photoautotrophs.</title>
        <authorList>
            <person name="Ban H."/>
            <person name="Sato S."/>
            <person name="Yoshikawa S."/>
            <person name="Yamada K."/>
            <person name="Nakamura Y."/>
            <person name="Ichinomiya M."/>
            <person name="Sato N."/>
            <person name="Blanc-Mathieu R."/>
            <person name="Endo H."/>
            <person name="Kuwata A."/>
            <person name="Ogata H."/>
        </authorList>
    </citation>
    <scope>NUCLEOTIDE SEQUENCE [LARGE SCALE GENOMIC DNA]</scope>
</reference>
<protein>
    <recommendedName>
        <fullName evidence="4">Lecithin:cholesterol acyltransferase</fullName>
    </recommendedName>
</protein>
<feature type="chain" id="PRO_5047440107" description="Lecithin:cholesterol acyltransferase" evidence="1">
    <location>
        <begin position="16"/>
        <end position="408"/>
    </location>
</feature>
<dbReference type="Pfam" id="PF02450">
    <property type="entry name" value="LCAT"/>
    <property type="match status" value="1"/>
</dbReference>
<keyword evidence="1" id="KW-0732">Signal</keyword>
<dbReference type="Proteomes" id="UP001165060">
    <property type="component" value="Unassembled WGS sequence"/>
</dbReference>
<feature type="signal peptide" evidence="1">
    <location>
        <begin position="1"/>
        <end position="15"/>
    </location>
</feature>
<organism evidence="2 3">
    <name type="scientific">Tetraparma gracilis</name>
    <dbReference type="NCBI Taxonomy" id="2962635"/>
    <lineage>
        <taxon>Eukaryota</taxon>
        <taxon>Sar</taxon>
        <taxon>Stramenopiles</taxon>
        <taxon>Ochrophyta</taxon>
        <taxon>Bolidophyceae</taxon>
        <taxon>Parmales</taxon>
        <taxon>Triparmaceae</taxon>
        <taxon>Tetraparma</taxon>
    </lineage>
</organism>
<keyword evidence="3" id="KW-1185">Reference proteome</keyword>
<evidence type="ECO:0000256" key="1">
    <source>
        <dbReference type="SAM" id="SignalP"/>
    </source>
</evidence>
<gene>
    <name evidence="2" type="ORF">TeGR_g6083</name>
</gene>
<dbReference type="PANTHER" id="PTHR11440">
    <property type="entry name" value="LECITHIN-CHOLESTEROL ACYLTRANSFERASE-RELATED"/>
    <property type="match status" value="1"/>
</dbReference>
<dbReference type="InterPro" id="IPR003386">
    <property type="entry name" value="LACT/PDAT_acylTrfase"/>
</dbReference>
<evidence type="ECO:0000313" key="3">
    <source>
        <dbReference type="Proteomes" id="UP001165060"/>
    </source>
</evidence>
<dbReference type="SUPFAM" id="SSF53474">
    <property type="entry name" value="alpha/beta-Hydrolases"/>
    <property type="match status" value="1"/>
</dbReference>
<sequence length="408" mass="44528">MKLFLALSSLAAASALHPVLIIPGTGGNRMEAKLDKPDDYSSVHFYCSKKADWYDLWLDAKQLVPGAVDCWAENIKQIYDAETDTFSNNVGVETRVPCFGDVCGIEYLDTSIKFGGSAYFHDMIEAFAAKGYVRGDTIVSAPYDFRLAAKRAQEYIANTVALVESLYEKDQQKVLLVSHSMGGLWSHYLLANQSAEWKAKYILAWVPLAPAYGGTANEMKLMSSGAAEGVPLANGMTVREEQRSYESNLWLLPNPDLWGPDEVIIEGPDSSYSAHDLAPGAGFWDEIGYSDGNLIYAGLDGLFDISDVGVETHVKYGVGKDTPEKYTFSKGKEGDWDEKYITDTVMGDGDGTVNRRGLESGLAMGWENCDHEAFDGDDHQSILKNEKVINFLVDLGVGSAAGGVAEVL</sequence>
<proteinExistence type="predicted"/>
<name>A0ABQ6NBB3_9STRA</name>